<dbReference type="InterPro" id="IPR036986">
    <property type="entry name" value="S4_RNA-bd_sf"/>
</dbReference>
<dbReference type="Pfam" id="PF00849">
    <property type="entry name" value="PseudoU_synth_2"/>
    <property type="match status" value="1"/>
</dbReference>
<keyword evidence="2" id="KW-0413">Isomerase</keyword>
<evidence type="ECO:0000256" key="1">
    <source>
        <dbReference type="ARBA" id="ARBA00010876"/>
    </source>
</evidence>
<accession>A0A5C1QGP4</accession>
<reference evidence="4 5" key="1">
    <citation type="submission" date="2019-02" db="EMBL/GenBank/DDBJ databases">
        <authorList>
            <person name="Fomenkov A."/>
            <person name="Dubinina G."/>
            <person name="Grabovich M."/>
            <person name="Vincze T."/>
            <person name="Roberts R.J."/>
        </authorList>
    </citation>
    <scope>NUCLEOTIDE SEQUENCE [LARGE SCALE GENOMIC DNA]</scope>
    <source>
        <strain evidence="4 5">P</strain>
    </source>
</reference>
<evidence type="ECO:0000313" key="5">
    <source>
        <dbReference type="Proteomes" id="UP000323824"/>
    </source>
</evidence>
<keyword evidence="5" id="KW-1185">Reference proteome</keyword>
<dbReference type="CDD" id="cd02869">
    <property type="entry name" value="PseudoU_synth_RluA_like"/>
    <property type="match status" value="1"/>
</dbReference>
<dbReference type="PANTHER" id="PTHR21600">
    <property type="entry name" value="MITOCHONDRIAL RNA PSEUDOURIDINE SYNTHASE"/>
    <property type="match status" value="1"/>
</dbReference>
<dbReference type="OrthoDB" id="305739at2"/>
<dbReference type="InterPro" id="IPR050188">
    <property type="entry name" value="RluA_PseudoU_synthase"/>
</dbReference>
<protein>
    <submittedName>
        <fullName evidence="4">RluA family pseudouridine synthase</fullName>
    </submittedName>
</protein>
<gene>
    <name evidence="4" type="ORF">EW093_11995</name>
</gene>
<evidence type="ECO:0000256" key="2">
    <source>
        <dbReference type="ARBA" id="ARBA00023235"/>
    </source>
</evidence>
<dbReference type="Gene3D" id="3.30.2350.10">
    <property type="entry name" value="Pseudouridine synthase"/>
    <property type="match status" value="1"/>
</dbReference>
<sequence length="319" mass="37675">MKRKREIIVQKNEEGQRVDNWLTKRYTYHPLEKWIEYINRGMIKINELDVSPDYIIKNSDKVIYYPEPIIEPPINRNYITVYEDENLLVINKPSDIPCHPGGIYFENTLWYILKEKYEYISLINRLDRETSGVMLIAKNKESAKFYFNQMMDRKIEKIYLVLVHGEVKDKLSGRGYLVPAINSKIRKKRDFIYDPSAKQPDGEGDPNRQFSHTEFEPLVTFDNLTLLKCKILTGRTHQIRATISSLGYPVVGDKIYGVNEDYFFKFINDELTKEEWCRLKLENQALHSWKTTLTLMNGDIKEFTATIPPNWSIPNIKNY</sequence>
<dbReference type="InterPro" id="IPR006145">
    <property type="entry name" value="PsdUridine_synth_RsuA/RluA"/>
</dbReference>
<dbReference type="PANTHER" id="PTHR21600:SF44">
    <property type="entry name" value="RIBOSOMAL LARGE SUBUNIT PSEUDOURIDINE SYNTHASE D"/>
    <property type="match status" value="1"/>
</dbReference>
<dbReference type="PROSITE" id="PS01129">
    <property type="entry name" value="PSI_RLU"/>
    <property type="match status" value="1"/>
</dbReference>
<dbReference type="InterPro" id="IPR006224">
    <property type="entry name" value="PsdUridine_synth_RluA-like_CS"/>
</dbReference>
<evidence type="ECO:0000259" key="3">
    <source>
        <dbReference type="Pfam" id="PF00849"/>
    </source>
</evidence>
<dbReference type="GO" id="GO:0000455">
    <property type="term" value="P:enzyme-directed rRNA pseudouridine synthesis"/>
    <property type="evidence" value="ECO:0007669"/>
    <property type="project" value="TreeGrafter"/>
</dbReference>
<dbReference type="GO" id="GO:0003723">
    <property type="term" value="F:RNA binding"/>
    <property type="evidence" value="ECO:0007669"/>
    <property type="project" value="InterPro"/>
</dbReference>
<organism evidence="4 5">
    <name type="scientific">Thiospirochaeta perfilievii</name>
    <dbReference type="NCBI Taxonomy" id="252967"/>
    <lineage>
        <taxon>Bacteria</taxon>
        <taxon>Pseudomonadati</taxon>
        <taxon>Spirochaetota</taxon>
        <taxon>Spirochaetia</taxon>
        <taxon>Spirochaetales</taxon>
        <taxon>Spirochaetaceae</taxon>
        <taxon>Thiospirochaeta</taxon>
    </lineage>
</organism>
<dbReference type="GO" id="GO:0140098">
    <property type="term" value="F:catalytic activity, acting on RNA"/>
    <property type="evidence" value="ECO:0007669"/>
    <property type="project" value="UniProtKB-ARBA"/>
</dbReference>
<proteinExistence type="inferred from homology"/>
<evidence type="ECO:0000313" key="4">
    <source>
        <dbReference type="EMBL" id="QEN05402.1"/>
    </source>
</evidence>
<reference evidence="4 5" key="2">
    <citation type="submission" date="2019-09" db="EMBL/GenBank/DDBJ databases">
        <title>Complete Genome Sequence and Methylome Analysis of free living Spirochaetas.</title>
        <authorList>
            <person name="Leshcheva N."/>
            <person name="Mikheeva N."/>
        </authorList>
    </citation>
    <scope>NUCLEOTIDE SEQUENCE [LARGE SCALE GENOMIC DNA]</scope>
    <source>
        <strain evidence="4 5">P</strain>
    </source>
</reference>
<dbReference type="Proteomes" id="UP000323824">
    <property type="component" value="Chromosome"/>
</dbReference>
<dbReference type="AlphaFoldDB" id="A0A5C1QGP4"/>
<dbReference type="InterPro" id="IPR020103">
    <property type="entry name" value="PsdUridine_synth_cat_dom_sf"/>
</dbReference>
<dbReference type="SUPFAM" id="SSF55120">
    <property type="entry name" value="Pseudouridine synthase"/>
    <property type="match status" value="1"/>
</dbReference>
<comment type="similarity">
    <text evidence="1">Belongs to the pseudouridine synthase RluA family.</text>
</comment>
<name>A0A5C1QGP4_9SPIO</name>
<dbReference type="KEGG" id="sper:EW093_11995"/>
<dbReference type="Gene3D" id="3.10.290.10">
    <property type="entry name" value="RNA-binding S4 domain"/>
    <property type="match status" value="1"/>
</dbReference>
<dbReference type="GO" id="GO:0009982">
    <property type="term" value="F:pseudouridine synthase activity"/>
    <property type="evidence" value="ECO:0007669"/>
    <property type="project" value="InterPro"/>
</dbReference>
<dbReference type="RefSeq" id="WP_149568640.1">
    <property type="nucleotide sequence ID" value="NZ_CP035807.1"/>
</dbReference>
<feature type="domain" description="Pseudouridine synthase RsuA/RluA-like" evidence="3">
    <location>
        <begin position="86"/>
        <end position="244"/>
    </location>
</feature>
<dbReference type="EMBL" id="CP035807">
    <property type="protein sequence ID" value="QEN05402.1"/>
    <property type="molecule type" value="Genomic_DNA"/>
</dbReference>